<dbReference type="AlphaFoldDB" id="A0A9D2GI02"/>
<dbReference type="EMBL" id="DXBC01000084">
    <property type="protein sequence ID" value="HIZ79247.1"/>
    <property type="molecule type" value="Genomic_DNA"/>
</dbReference>
<dbReference type="SMART" id="SM00849">
    <property type="entry name" value="Lactamase_B"/>
    <property type="match status" value="1"/>
</dbReference>
<dbReference type="InterPro" id="IPR036866">
    <property type="entry name" value="RibonucZ/Hydroxyglut_hydro"/>
</dbReference>
<reference evidence="2" key="1">
    <citation type="journal article" date="2021" name="PeerJ">
        <title>Extensive microbial diversity within the chicken gut microbiome revealed by metagenomics and culture.</title>
        <authorList>
            <person name="Gilroy R."/>
            <person name="Ravi A."/>
            <person name="Getino M."/>
            <person name="Pursley I."/>
            <person name="Horton D.L."/>
            <person name="Alikhan N.F."/>
            <person name="Baker D."/>
            <person name="Gharbi K."/>
            <person name="Hall N."/>
            <person name="Watson M."/>
            <person name="Adriaenssens E.M."/>
            <person name="Foster-Nyarko E."/>
            <person name="Jarju S."/>
            <person name="Secka A."/>
            <person name="Antonio M."/>
            <person name="Oren A."/>
            <person name="Chaudhuri R.R."/>
            <person name="La Ragione R."/>
            <person name="Hildebrand F."/>
            <person name="Pallen M.J."/>
        </authorList>
    </citation>
    <scope>NUCLEOTIDE SEQUENCE</scope>
    <source>
        <strain evidence="2">ChiBcec1-1093</strain>
    </source>
</reference>
<comment type="caution">
    <text evidence="2">The sequence shown here is derived from an EMBL/GenBank/DDBJ whole genome shotgun (WGS) entry which is preliminary data.</text>
</comment>
<dbReference type="Gene3D" id="3.60.15.10">
    <property type="entry name" value="Ribonuclease Z/Hydroxyacylglutathione hydrolase-like"/>
    <property type="match status" value="1"/>
</dbReference>
<accession>A0A9D2GI02</accession>
<sequence>MNYTEKEMVNMVSIRWFIENCMEIRLANGKTIVVDPMIIRDASETDNEIAKSYATGYSADDLEGCDYIILTHIHGDHIGALRQVHERFPDAPILVNGWSAWPLAKYLDMPLGAFIPMTDGCEYDFDGFKIKWLQGRHTPAVGAMAPSDFTVGSTETEQWVNRLGTIYNSNFILFLDNSMTLAMDGGRYEPNLSRLDLYKPNIVFCHSMRDLNATADTFMDALTRSGAQYLFPLCAQIQGEGTETAIRLTNEKMEAAGYAGRALNPKCGRWIDFSMGLSVRD</sequence>
<dbReference type="InterPro" id="IPR050114">
    <property type="entry name" value="UPF0173_UPF0282_UlaG_hydrolase"/>
</dbReference>
<dbReference type="SUPFAM" id="SSF56281">
    <property type="entry name" value="Metallo-hydrolase/oxidoreductase"/>
    <property type="match status" value="1"/>
</dbReference>
<protein>
    <submittedName>
        <fullName evidence="2">MBL fold metallo-hydrolase</fullName>
    </submittedName>
</protein>
<dbReference type="PANTHER" id="PTHR43546">
    <property type="entry name" value="UPF0173 METAL-DEPENDENT HYDROLASE MJ1163-RELATED"/>
    <property type="match status" value="1"/>
</dbReference>
<evidence type="ECO:0000313" key="2">
    <source>
        <dbReference type="EMBL" id="HIZ79247.1"/>
    </source>
</evidence>
<name>A0A9D2GI02_9FIRM</name>
<dbReference type="Pfam" id="PF00753">
    <property type="entry name" value="Lactamase_B"/>
    <property type="match status" value="1"/>
</dbReference>
<reference evidence="2" key="2">
    <citation type="submission" date="2021-04" db="EMBL/GenBank/DDBJ databases">
        <authorList>
            <person name="Gilroy R."/>
        </authorList>
    </citation>
    <scope>NUCLEOTIDE SEQUENCE</scope>
    <source>
        <strain evidence="2">ChiBcec1-1093</strain>
    </source>
</reference>
<feature type="domain" description="Metallo-beta-lactamase" evidence="1">
    <location>
        <begin position="18"/>
        <end position="206"/>
    </location>
</feature>
<organism evidence="2 3">
    <name type="scientific">Candidatus Lachnoclostridium stercorigallinarum</name>
    <dbReference type="NCBI Taxonomy" id="2838634"/>
    <lineage>
        <taxon>Bacteria</taxon>
        <taxon>Bacillati</taxon>
        <taxon>Bacillota</taxon>
        <taxon>Clostridia</taxon>
        <taxon>Lachnospirales</taxon>
        <taxon>Lachnospiraceae</taxon>
    </lineage>
</organism>
<dbReference type="InterPro" id="IPR001279">
    <property type="entry name" value="Metallo-B-lactamas"/>
</dbReference>
<evidence type="ECO:0000313" key="3">
    <source>
        <dbReference type="Proteomes" id="UP000824101"/>
    </source>
</evidence>
<proteinExistence type="predicted"/>
<dbReference type="Proteomes" id="UP000824101">
    <property type="component" value="Unassembled WGS sequence"/>
</dbReference>
<dbReference type="CDD" id="cd06262">
    <property type="entry name" value="metallo-hydrolase-like_MBL-fold"/>
    <property type="match status" value="1"/>
</dbReference>
<gene>
    <name evidence="2" type="ORF">IAA17_05615</name>
</gene>
<evidence type="ECO:0000259" key="1">
    <source>
        <dbReference type="SMART" id="SM00849"/>
    </source>
</evidence>